<dbReference type="RefSeq" id="XP_062723716.1">
    <property type="nucleotide sequence ID" value="XM_062866128.1"/>
</dbReference>
<evidence type="ECO:0000256" key="5">
    <source>
        <dbReference type="ARBA" id="ARBA00037982"/>
    </source>
</evidence>
<feature type="region of interest" description="Disordered" evidence="6">
    <location>
        <begin position="32"/>
        <end position="158"/>
    </location>
</feature>
<keyword evidence="1" id="KW-0808">Transferase</keyword>
<feature type="region of interest" description="Disordered" evidence="6">
    <location>
        <begin position="619"/>
        <end position="652"/>
    </location>
</feature>
<sequence>MSYSNGSGGTLTLPSPTHVHHVDVSATVRSLRRSLSRSPSKFRLSGIASPTPAKSAVFRQPPVPVPSPAAQSEPSATTSLPATPAGPAARPLSPISFSAPQLPATGTPFRPNIKLAVRSTRSKQVNRPLSRSRVSPKSPLKRVFGSAPDSGNQMPPAAFGAEVRGQENAIPTDFHIASSPSHRRSFERPMRNSTNFDVLTSTKSGVSKFLDMNNETFQSITVSPMKRSDATMSLGQASMGSPVAKRRSLHGISSLEGELAAVDEPSAPPQSFDIHDDGNHEYQLTGSSGSPFRDPLGSPTQSALPKRTTSLRKSTLQQRHGENRSSLGRRAGEKQLAQFTPEADTVSPRARPRLSLDQYVPPEERRLPFSEEPQSHLAANPFHRSANQPHPLSRAITQSSSGPDLPDDTATHIAVAPVSQRRRALHNFSKSLPPGSQRPLDDSKPTATPQYKDAKPLQAAFMSTGLVSKMNRNRDGSLQQPGSTITTMPDTPCKKQPYSSATFPPGSGSGGRRSRVSFGSPSTPFSLVGAPVRGNLFGSQDKSGNLLFQPANSSHARKGSALSLDGDDLAGVHDELPPTPTKNLFFKSLTTPGEGVQSPGDFRSFSARAPLFSLGSDPKGADAVYKSENRQGASTKDERAGEGGAARPSTPFVYDSSPPVGFSFASLAGSRTHPVPFTTPAPARTSPIFFATVNNAANHYARVDPALTASPLNMRIGSPHTPSHAAAASMAPPDPSGLSISNGHAKLVGTPATPSNSETRQLFSSLTGRRVSITPQNGHGPSDLDESLMARFDRSDVVGKGEFSQVYRVVKYSAPASFMTAFSTSPRTPSSPDQSRVYAVKKLRIPVHNVRARQAKFQEVAILASLRHSSKVIQLIDSWEHNGHLYIQTEYCSEGSLDGFLKDVGQAGRLDDFRIWKILLETTQGLSAIHQANFAHLDIKPANIFITFDGYVKIGDFGLATPLPAPKGHEGEGDREYIAPEILRGKFDKPADIFSLGLVILEIACNVFMPDNGPTWQALRNGDLSTVATLTCGEAGVIARDAKGLPIEHDSGISQVTDGHDVGLGISTRRRDSFAFGATTHDASNLFGAQKRTELQHPPEFMLDPDHPHSLDNLVKWMIQPEPAIRPTAEQLLAFTPVAWISSRRAAGATVFEGNWGPMVGPSVAELVDTEMTDV</sequence>
<dbReference type="AlphaFoldDB" id="A0AAJ0M3R1"/>
<dbReference type="InterPro" id="IPR008271">
    <property type="entry name" value="Ser/Thr_kinase_AS"/>
</dbReference>
<evidence type="ECO:0000313" key="8">
    <source>
        <dbReference type="EMBL" id="KAK3307936.1"/>
    </source>
</evidence>
<feature type="compositionally biased region" description="Low complexity" evidence="6">
    <location>
        <begin position="68"/>
        <end position="79"/>
    </location>
</feature>
<feature type="compositionally biased region" description="Basic and acidic residues" evidence="6">
    <location>
        <begin position="625"/>
        <end position="641"/>
    </location>
</feature>
<evidence type="ECO:0000256" key="4">
    <source>
        <dbReference type="ARBA" id="ARBA00022840"/>
    </source>
</evidence>
<reference evidence="8" key="1">
    <citation type="journal article" date="2023" name="Mol. Phylogenet. Evol.">
        <title>Genome-scale phylogeny and comparative genomics of the fungal order Sordariales.</title>
        <authorList>
            <person name="Hensen N."/>
            <person name="Bonometti L."/>
            <person name="Westerberg I."/>
            <person name="Brannstrom I.O."/>
            <person name="Guillou S."/>
            <person name="Cros-Aarteil S."/>
            <person name="Calhoun S."/>
            <person name="Haridas S."/>
            <person name="Kuo A."/>
            <person name="Mondo S."/>
            <person name="Pangilinan J."/>
            <person name="Riley R."/>
            <person name="LaButti K."/>
            <person name="Andreopoulos B."/>
            <person name="Lipzen A."/>
            <person name="Chen C."/>
            <person name="Yan M."/>
            <person name="Daum C."/>
            <person name="Ng V."/>
            <person name="Clum A."/>
            <person name="Steindorff A."/>
            <person name="Ohm R.A."/>
            <person name="Martin F."/>
            <person name="Silar P."/>
            <person name="Natvig D.O."/>
            <person name="Lalanne C."/>
            <person name="Gautier V."/>
            <person name="Ament-Velasquez S.L."/>
            <person name="Kruys A."/>
            <person name="Hutchinson M.I."/>
            <person name="Powell A.J."/>
            <person name="Barry K."/>
            <person name="Miller A.N."/>
            <person name="Grigoriev I.V."/>
            <person name="Debuchy R."/>
            <person name="Gladieux P."/>
            <person name="Hiltunen Thoren M."/>
            <person name="Johannesson H."/>
        </authorList>
    </citation>
    <scope>NUCLEOTIDE SEQUENCE</scope>
    <source>
        <strain evidence="8">CBS 333.67</strain>
    </source>
</reference>
<dbReference type="Proteomes" id="UP001273166">
    <property type="component" value="Unassembled WGS sequence"/>
</dbReference>
<feature type="compositionally biased region" description="Polar residues" evidence="6">
    <location>
        <begin position="476"/>
        <end position="489"/>
    </location>
</feature>
<feature type="compositionally biased region" description="Low complexity" evidence="6">
    <location>
        <begin position="718"/>
        <end position="731"/>
    </location>
</feature>
<dbReference type="Gene3D" id="3.30.200.20">
    <property type="entry name" value="Phosphorylase Kinase, domain 1"/>
    <property type="match status" value="1"/>
</dbReference>
<dbReference type="PANTHER" id="PTHR11042">
    <property type="entry name" value="EUKARYOTIC TRANSLATION INITIATION FACTOR 2-ALPHA KINASE EIF2-ALPHA KINASE -RELATED"/>
    <property type="match status" value="1"/>
</dbReference>
<feature type="compositionally biased region" description="Low complexity" evidence="6">
    <location>
        <begin position="36"/>
        <end position="45"/>
    </location>
</feature>
<feature type="compositionally biased region" description="Polar residues" evidence="6">
    <location>
        <begin position="122"/>
        <end position="135"/>
    </location>
</feature>
<organism evidence="8 9">
    <name type="scientific">Chaetomium strumarium</name>
    <dbReference type="NCBI Taxonomy" id="1170767"/>
    <lineage>
        <taxon>Eukaryota</taxon>
        <taxon>Fungi</taxon>
        <taxon>Dikarya</taxon>
        <taxon>Ascomycota</taxon>
        <taxon>Pezizomycotina</taxon>
        <taxon>Sordariomycetes</taxon>
        <taxon>Sordariomycetidae</taxon>
        <taxon>Sordariales</taxon>
        <taxon>Chaetomiaceae</taxon>
        <taxon>Chaetomium</taxon>
    </lineage>
</organism>
<keyword evidence="4" id="KW-0067">ATP-binding</keyword>
<evidence type="ECO:0000256" key="3">
    <source>
        <dbReference type="ARBA" id="ARBA00022777"/>
    </source>
</evidence>
<dbReference type="InterPro" id="IPR000719">
    <property type="entry name" value="Prot_kinase_dom"/>
</dbReference>
<protein>
    <recommendedName>
        <fullName evidence="7">Protein kinase domain-containing protein</fullName>
    </recommendedName>
</protein>
<proteinExistence type="inferred from homology"/>
<dbReference type="GO" id="GO:0110031">
    <property type="term" value="P:negative regulation of G2/MI transition of meiotic cell cycle"/>
    <property type="evidence" value="ECO:0007669"/>
    <property type="project" value="TreeGrafter"/>
</dbReference>
<dbReference type="GO" id="GO:0005737">
    <property type="term" value="C:cytoplasm"/>
    <property type="evidence" value="ECO:0007669"/>
    <property type="project" value="TreeGrafter"/>
</dbReference>
<dbReference type="Pfam" id="PF00069">
    <property type="entry name" value="Pkinase"/>
    <property type="match status" value="1"/>
</dbReference>
<dbReference type="Gene3D" id="1.10.510.10">
    <property type="entry name" value="Transferase(Phosphotransferase) domain 1"/>
    <property type="match status" value="1"/>
</dbReference>
<accession>A0AAJ0M3R1</accession>
<keyword evidence="2" id="KW-0547">Nucleotide-binding</keyword>
<keyword evidence="3" id="KW-0418">Kinase</keyword>
<comment type="similarity">
    <text evidence="5">Belongs to the protein kinase superfamily. Ser/Thr protein kinase family. GCN2 subfamily.</text>
</comment>
<reference evidence="8" key="2">
    <citation type="submission" date="2023-06" db="EMBL/GenBank/DDBJ databases">
        <authorList>
            <consortium name="Lawrence Berkeley National Laboratory"/>
            <person name="Mondo S.J."/>
            <person name="Hensen N."/>
            <person name="Bonometti L."/>
            <person name="Westerberg I."/>
            <person name="Brannstrom I.O."/>
            <person name="Guillou S."/>
            <person name="Cros-Aarteil S."/>
            <person name="Calhoun S."/>
            <person name="Haridas S."/>
            <person name="Kuo A."/>
            <person name="Pangilinan J."/>
            <person name="Riley R."/>
            <person name="Labutti K."/>
            <person name="Andreopoulos B."/>
            <person name="Lipzen A."/>
            <person name="Chen C."/>
            <person name="Yanf M."/>
            <person name="Daum C."/>
            <person name="Ng V."/>
            <person name="Clum A."/>
            <person name="Steindorff A."/>
            <person name="Ohm R."/>
            <person name="Martin F."/>
            <person name="Silar P."/>
            <person name="Natvig D."/>
            <person name="Lalanne C."/>
            <person name="Gautier V."/>
            <person name="Ament-Velasquez S.L."/>
            <person name="Kruys A."/>
            <person name="Hutchinson M.I."/>
            <person name="Powell A.J."/>
            <person name="Barry K."/>
            <person name="Miller A.N."/>
            <person name="Grigoriev I.V."/>
            <person name="Debuchy R."/>
            <person name="Gladieux P."/>
            <person name="Thoren M.H."/>
            <person name="Johannesson H."/>
        </authorList>
    </citation>
    <scope>NUCLEOTIDE SEQUENCE</scope>
    <source>
        <strain evidence="8">CBS 333.67</strain>
    </source>
</reference>
<dbReference type="GO" id="GO:0005634">
    <property type="term" value="C:nucleus"/>
    <property type="evidence" value="ECO:0007669"/>
    <property type="project" value="TreeGrafter"/>
</dbReference>
<dbReference type="SMART" id="SM00220">
    <property type="entry name" value="S_TKc"/>
    <property type="match status" value="1"/>
</dbReference>
<feature type="region of interest" description="Disordered" evidence="6">
    <location>
        <begin position="471"/>
        <end position="520"/>
    </location>
</feature>
<dbReference type="PROSITE" id="PS50011">
    <property type="entry name" value="PROTEIN_KINASE_DOM"/>
    <property type="match status" value="1"/>
</dbReference>
<dbReference type="PROSITE" id="PS00108">
    <property type="entry name" value="PROTEIN_KINASE_ST"/>
    <property type="match status" value="1"/>
</dbReference>
<evidence type="ECO:0000259" key="7">
    <source>
        <dbReference type="PROSITE" id="PS50011"/>
    </source>
</evidence>
<evidence type="ECO:0000313" key="9">
    <source>
        <dbReference type="Proteomes" id="UP001273166"/>
    </source>
</evidence>
<evidence type="ECO:0000256" key="2">
    <source>
        <dbReference type="ARBA" id="ARBA00022741"/>
    </source>
</evidence>
<dbReference type="SUPFAM" id="SSF56112">
    <property type="entry name" value="Protein kinase-like (PK-like)"/>
    <property type="match status" value="1"/>
</dbReference>
<dbReference type="InterPro" id="IPR050339">
    <property type="entry name" value="CC_SR_Kinase"/>
</dbReference>
<feature type="region of interest" description="Disordered" evidence="6">
    <location>
        <begin position="428"/>
        <end position="453"/>
    </location>
</feature>
<gene>
    <name evidence="8" type="ORF">B0T15DRAFT_482832</name>
</gene>
<feature type="compositionally biased region" description="Polar residues" evidence="6">
    <location>
        <begin position="385"/>
        <end position="402"/>
    </location>
</feature>
<dbReference type="GO" id="GO:0005524">
    <property type="term" value="F:ATP binding"/>
    <property type="evidence" value="ECO:0007669"/>
    <property type="project" value="UniProtKB-KW"/>
</dbReference>
<name>A0AAJ0M3R1_9PEZI</name>
<comment type="caution">
    <text evidence="8">The sequence shown here is derived from an EMBL/GenBank/DDBJ whole genome shotgun (WGS) entry which is preliminary data.</text>
</comment>
<feature type="region of interest" description="Disordered" evidence="6">
    <location>
        <begin position="263"/>
        <end position="409"/>
    </location>
</feature>
<evidence type="ECO:0000256" key="1">
    <source>
        <dbReference type="ARBA" id="ARBA00022679"/>
    </source>
</evidence>
<dbReference type="PANTHER" id="PTHR11042:SF196">
    <property type="entry name" value="MITOSIS INHIBITOR PROTEIN KINASE SWE1"/>
    <property type="match status" value="1"/>
</dbReference>
<dbReference type="GO" id="GO:0004713">
    <property type="term" value="F:protein tyrosine kinase activity"/>
    <property type="evidence" value="ECO:0007669"/>
    <property type="project" value="TreeGrafter"/>
</dbReference>
<dbReference type="InterPro" id="IPR011009">
    <property type="entry name" value="Kinase-like_dom_sf"/>
</dbReference>
<feature type="compositionally biased region" description="Polar residues" evidence="6">
    <location>
        <begin position="298"/>
        <end position="318"/>
    </location>
</feature>
<dbReference type="GeneID" id="87884957"/>
<evidence type="ECO:0000256" key="6">
    <source>
        <dbReference type="SAM" id="MobiDB-lite"/>
    </source>
</evidence>
<feature type="region of interest" description="Disordered" evidence="6">
    <location>
        <begin position="717"/>
        <end position="786"/>
    </location>
</feature>
<dbReference type="EMBL" id="JAUDZG010000002">
    <property type="protein sequence ID" value="KAK3307936.1"/>
    <property type="molecule type" value="Genomic_DNA"/>
</dbReference>
<feature type="domain" description="Protein kinase" evidence="7">
    <location>
        <begin position="792"/>
        <end position="1141"/>
    </location>
</feature>
<feature type="compositionally biased region" description="Polar residues" evidence="6">
    <location>
        <begin position="752"/>
        <end position="779"/>
    </location>
</feature>
<keyword evidence="9" id="KW-1185">Reference proteome</keyword>